<name>K8XKV5_RHOOP</name>
<dbReference type="Proteomes" id="UP000005951">
    <property type="component" value="Unassembled WGS sequence"/>
</dbReference>
<dbReference type="AlphaFoldDB" id="K8XKV5"/>
<evidence type="ECO:0000313" key="2">
    <source>
        <dbReference type="Proteomes" id="UP000005951"/>
    </source>
</evidence>
<protein>
    <submittedName>
        <fullName evidence="1">Protein kinase/ LuxR family transcriptional regulator</fullName>
    </submittedName>
</protein>
<reference evidence="1 2" key="1">
    <citation type="journal article" date="2013" name="Genome Announc.">
        <title>Draft Genome Sequence of Rhodococcus opacus Strain M213 Shows a Diverse Catabolic Potential.</title>
        <authorList>
            <person name="Pathak A."/>
            <person name="Green S.J."/>
            <person name="Ogram A."/>
            <person name="Chauhan A."/>
        </authorList>
    </citation>
    <scope>NUCLEOTIDE SEQUENCE [LARGE SCALE GENOMIC DNA]</scope>
    <source>
        <strain evidence="1 2">M213</strain>
    </source>
</reference>
<keyword evidence="1" id="KW-0418">Kinase</keyword>
<dbReference type="EMBL" id="AJYC02000037">
    <property type="protein sequence ID" value="EKT82263.1"/>
    <property type="molecule type" value="Genomic_DNA"/>
</dbReference>
<gene>
    <name evidence="1" type="ORF">WSS_A13012</name>
</gene>
<sequence>MRLSEQALQLSRQVNDRLNASMFLQALAWIAAEEHARSR</sequence>
<organism evidence="1 2">
    <name type="scientific">Rhodococcus opacus M213</name>
    <dbReference type="NCBI Taxonomy" id="1129896"/>
    <lineage>
        <taxon>Bacteria</taxon>
        <taxon>Bacillati</taxon>
        <taxon>Actinomycetota</taxon>
        <taxon>Actinomycetes</taxon>
        <taxon>Mycobacteriales</taxon>
        <taxon>Nocardiaceae</taxon>
        <taxon>Rhodococcus</taxon>
    </lineage>
</organism>
<accession>K8XKV5</accession>
<evidence type="ECO:0000313" key="1">
    <source>
        <dbReference type="EMBL" id="EKT82263.1"/>
    </source>
</evidence>
<proteinExistence type="predicted"/>
<keyword evidence="1" id="KW-0808">Transferase</keyword>
<dbReference type="GO" id="GO:0016301">
    <property type="term" value="F:kinase activity"/>
    <property type="evidence" value="ECO:0007669"/>
    <property type="project" value="UniProtKB-KW"/>
</dbReference>
<comment type="caution">
    <text evidence="1">The sequence shown here is derived from an EMBL/GenBank/DDBJ whole genome shotgun (WGS) entry which is preliminary data.</text>
</comment>